<protein>
    <submittedName>
        <fullName evidence="2">Uncharacterized protein</fullName>
    </submittedName>
</protein>
<evidence type="ECO:0000313" key="2">
    <source>
        <dbReference type="EMBL" id="PHH72062.1"/>
    </source>
</evidence>
<evidence type="ECO:0000313" key="3">
    <source>
        <dbReference type="Proteomes" id="UP000226431"/>
    </source>
</evidence>
<dbReference type="EMBL" id="NJES01000451">
    <property type="protein sequence ID" value="PHH72062.1"/>
    <property type="molecule type" value="Genomic_DNA"/>
</dbReference>
<accession>A0A2C5YXI6</accession>
<dbReference type="AlphaFoldDB" id="A0A2C5YXI6"/>
<dbReference type="Proteomes" id="UP000226431">
    <property type="component" value="Unassembled WGS sequence"/>
</dbReference>
<evidence type="ECO:0000256" key="1">
    <source>
        <dbReference type="SAM" id="MobiDB-lite"/>
    </source>
</evidence>
<dbReference type="OrthoDB" id="4760831at2759"/>
<organism evidence="2 3">
    <name type="scientific">Ophiocordyceps camponoti-rufipedis</name>
    <dbReference type="NCBI Taxonomy" id="2004952"/>
    <lineage>
        <taxon>Eukaryota</taxon>
        <taxon>Fungi</taxon>
        <taxon>Dikarya</taxon>
        <taxon>Ascomycota</taxon>
        <taxon>Pezizomycotina</taxon>
        <taxon>Sordariomycetes</taxon>
        <taxon>Hypocreomycetidae</taxon>
        <taxon>Hypocreales</taxon>
        <taxon>Ophiocordycipitaceae</taxon>
        <taxon>Ophiocordyceps</taxon>
    </lineage>
</organism>
<gene>
    <name evidence="2" type="ORF">CDD80_4808</name>
</gene>
<comment type="caution">
    <text evidence="2">The sequence shown here is derived from an EMBL/GenBank/DDBJ whole genome shotgun (WGS) entry which is preliminary data.</text>
</comment>
<sequence length="232" mass="25445">MPSDHHLVILDCCAAGLAHLEQTEVEVLGASAWESQSSASPDASFTNALIGAIEGAQGDPITTTRLMAKMLSMESVRQGMSMPVHKLAAEKRSPALIHRIQRSPSPAAALAESPPPKHAHVVITVKVAKSDTVPVARDWAEWLTTNLPPYVGHIDIRANWTTGSSTVLVVLPYEIWLALPDKRAYQFLCYDFEWDVEKTKRRHAAILAGRVRGYSNPRSPGHKSRSSEEPKK</sequence>
<proteinExistence type="predicted"/>
<name>A0A2C5YXI6_9HYPO</name>
<feature type="region of interest" description="Disordered" evidence="1">
    <location>
        <begin position="212"/>
        <end position="232"/>
    </location>
</feature>
<reference evidence="2 3" key="1">
    <citation type="submission" date="2017-06" db="EMBL/GenBank/DDBJ databases">
        <title>Ant-infecting Ophiocordyceps genomes reveal a high diversity of potential behavioral manipulation genes and a possible major role for enterotoxins.</title>
        <authorList>
            <person name="De Bekker C."/>
            <person name="Evans H.C."/>
            <person name="Brachmann A."/>
            <person name="Hughes D.P."/>
        </authorList>
    </citation>
    <scope>NUCLEOTIDE SEQUENCE [LARGE SCALE GENOMIC DNA]</scope>
    <source>
        <strain evidence="2 3">Map16</strain>
    </source>
</reference>
<dbReference type="STRING" id="2004952.A0A2C5YXI6"/>
<keyword evidence="3" id="KW-1185">Reference proteome</keyword>